<dbReference type="InterPro" id="IPR011004">
    <property type="entry name" value="Trimer_LpxA-like_sf"/>
</dbReference>
<gene>
    <name evidence="4" type="ORF">I595_3518</name>
</gene>
<dbReference type="PATRIC" id="fig|1300341.3.peg.771"/>
<comment type="caution">
    <text evidence="4">The sequence shown here is derived from an EMBL/GenBank/DDBJ whole genome shotgun (WGS) entry which is preliminary data.</text>
</comment>
<dbReference type="InterPro" id="IPR051159">
    <property type="entry name" value="Hexapeptide_acetyltransf"/>
</dbReference>
<sequence length="193" mass="21021">MLLKIWRTRLVWLYYLRNYAYIKIKKVQYESYPTISGKLFLFGTGSLQIGRGVRMNSGTRANPIGGDNKLIINVLPGATVQIGNMVGMSNCTLVCHESVRIDDNVKIGGGVKIYDTDFHSLLAEHRKNPETDKPLTGPITIGKNAFIGGHSIILKGVSIGANSIIGAGSLVTKDIPPNEIWGGNPARLIKKTS</sequence>
<keyword evidence="5" id="KW-1185">Reference proteome</keyword>
<dbReference type="PROSITE" id="PS00101">
    <property type="entry name" value="HEXAPEP_TRANSFERASES"/>
    <property type="match status" value="1"/>
</dbReference>
<dbReference type="InterPro" id="IPR001451">
    <property type="entry name" value="Hexapep"/>
</dbReference>
<accession>A0A0P7AVG6</accession>
<proteinExistence type="predicted"/>
<organism evidence="4 5">
    <name type="scientific">Croceitalea dokdonensis DOKDO 023</name>
    <dbReference type="NCBI Taxonomy" id="1300341"/>
    <lineage>
        <taxon>Bacteria</taxon>
        <taxon>Pseudomonadati</taxon>
        <taxon>Bacteroidota</taxon>
        <taxon>Flavobacteriia</taxon>
        <taxon>Flavobacteriales</taxon>
        <taxon>Flavobacteriaceae</taxon>
        <taxon>Croceitalea</taxon>
    </lineage>
</organism>
<dbReference type="AlphaFoldDB" id="A0A0P7AVG6"/>
<keyword evidence="3" id="KW-0012">Acyltransferase</keyword>
<reference evidence="4 5" key="1">
    <citation type="submission" date="2015-09" db="EMBL/GenBank/DDBJ databases">
        <title>Genome sequence of the marine flavobacterium Croceitalea dokdonensis DOKDO 023 that contains proton- and sodium-pumping rhodopsins.</title>
        <authorList>
            <person name="Kwon S.-K."/>
            <person name="Lee H.K."/>
            <person name="Kwak M.-J."/>
            <person name="Kim J.F."/>
        </authorList>
    </citation>
    <scope>NUCLEOTIDE SEQUENCE [LARGE SCALE GENOMIC DNA]</scope>
    <source>
        <strain evidence="4 5">DOKDO 023</strain>
    </source>
</reference>
<protein>
    <submittedName>
        <fullName evidence="4">Acetyltransferase</fullName>
    </submittedName>
</protein>
<dbReference type="SUPFAM" id="SSF51161">
    <property type="entry name" value="Trimeric LpxA-like enzymes"/>
    <property type="match status" value="1"/>
</dbReference>
<dbReference type="CDD" id="cd04647">
    <property type="entry name" value="LbH_MAT_like"/>
    <property type="match status" value="1"/>
</dbReference>
<dbReference type="Gene3D" id="2.160.10.10">
    <property type="entry name" value="Hexapeptide repeat proteins"/>
    <property type="match status" value="1"/>
</dbReference>
<keyword evidence="2" id="KW-0677">Repeat</keyword>
<evidence type="ECO:0000256" key="1">
    <source>
        <dbReference type="ARBA" id="ARBA00022679"/>
    </source>
</evidence>
<evidence type="ECO:0000313" key="4">
    <source>
        <dbReference type="EMBL" id="KPM30357.1"/>
    </source>
</evidence>
<dbReference type="InterPro" id="IPR018357">
    <property type="entry name" value="Hexapep_transf_CS"/>
</dbReference>
<evidence type="ECO:0000256" key="3">
    <source>
        <dbReference type="ARBA" id="ARBA00023315"/>
    </source>
</evidence>
<evidence type="ECO:0000313" key="5">
    <source>
        <dbReference type="Proteomes" id="UP000050280"/>
    </source>
</evidence>
<dbReference type="RefSeq" id="WP_054560474.1">
    <property type="nucleotide sequence ID" value="NZ_LDJX01000010.1"/>
</dbReference>
<keyword evidence="1 4" id="KW-0808">Transferase</keyword>
<dbReference type="OrthoDB" id="9801697at2"/>
<dbReference type="STRING" id="1300341.I595_3518"/>
<dbReference type="Pfam" id="PF14602">
    <property type="entry name" value="Hexapep_2"/>
    <property type="match status" value="1"/>
</dbReference>
<dbReference type="Proteomes" id="UP000050280">
    <property type="component" value="Unassembled WGS sequence"/>
</dbReference>
<dbReference type="EMBL" id="LDJX01000010">
    <property type="protein sequence ID" value="KPM30357.1"/>
    <property type="molecule type" value="Genomic_DNA"/>
</dbReference>
<dbReference type="GO" id="GO:0016746">
    <property type="term" value="F:acyltransferase activity"/>
    <property type="evidence" value="ECO:0007669"/>
    <property type="project" value="UniProtKB-KW"/>
</dbReference>
<evidence type="ECO:0000256" key="2">
    <source>
        <dbReference type="ARBA" id="ARBA00022737"/>
    </source>
</evidence>
<name>A0A0P7AVG6_9FLAO</name>
<dbReference type="PANTHER" id="PTHR23416">
    <property type="entry name" value="SIALIC ACID SYNTHASE-RELATED"/>
    <property type="match status" value="1"/>
</dbReference>